<gene>
    <name evidence="3" type="ORF">BAU18_001698</name>
</gene>
<reference evidence="4" key="1">
    <citation type="submission" date="2016-06" db="EMBL/GenBank/DDBJ databases">
        <title>Four novel species of enterococci isolated from chicken manure.</title>
        <authorList>
            <person name="Van Tyne D."/>
        </authorList>
    </citation>
    <scope>NUCLEOTIDE SEQUENCE [LARGE SCALE GENOMIC DNA]</scope>
    <source>
        <strain evidence="4">JM9A</strain>
    </source>
</reference>
<dbReference type="PANTHER" id="PTHR21180:SF32">
    <property type="entry name" value="ENDONUCLEASE_EXONUCLEASE_PHOSPHATASE FAMILY DOMAIN-CONTAINING PROTEIN 1"/>
    <property type="match status" value="1"/>
</dbReference>
<dbReference type="EMBL" id="MAEI02000001">
    <property type="protein sequence ID" value="MEO1782105.1"/>
    <property type="molecule type" value="Genomic_DNA"/>
</dbReference>
<dbReference type="Pfam" id="PF12836">
    <property type="entry name" value="HHH_3"/>
    <property type="match status" value="1"/>
</dbReference>
<evidence type="ECO:0000259" key="2">
    <source>
        <dbReference type="SMART" id="SM00278"/>
    </source>
</evidence>
<feature type="domain" description="Helix-hairpin-helix DNA-binding motif class 1" evidence="2">
    <location>
        <begin position="135"/>
        <end position="154"/>
    </location>
</feature>
<dbReference type="SUPFAM" id="SSF142984">
    <property type="entry name" value="Nqo1 middle domain-like"/>
    <property type="match status" value="1"/>
</dbReference>
<sequence>MTVLYVDIKGAVARPGVYQMTTGDRVYDVINKAGGLTKEACDWLINGAQLVADQQFIYVLTKAEAKEQAQEPVVTRPETEPAVASGSPETPTEKGKVNINTADIAQLTTLSGIGQKKAEAIISYREENGPFKALEDLKEVSGIGEKTVEKLRSSITI</sequence>
<dbReference type="InterPro" id="IPR051675">
    <property type="entry name" value="Endo/Exo/Phosphatase_dom_1"/>
</dbReference>
<feature type="region of interest" description="Disordered" evidence="1">
    <location>
        <begin position="68"/>
        <end position="98"/>
    </location>
</feature>
<dbReference type="Pfam" id="PF10531">
    <property type="entry name" value="SLBB"/>
    <property type="match status" value="1"/>
</dbReference>
<keyword evidence="4" id="KW-1185">Reference proteome</keyword>
<proteinExistence type="predicted"/>
<evidence type="ECO:0000313" key="3">
    <source>
        <dbReference type="EMBL" id="MEO1782105.1"/>
    </source>
</evidence>
<dbReference type="Proteomes" id="UP001429357">
    <property type="component" value="Unassembled WGS sequence"/>
</dbReference>
<accession>A0ABV0F224</accession>
<dbReference type="InterPro" id="IPR004509">
    <property type="entry name" value="Competence_ComEA_HhH"/>
</dbReference>
<dbReference type="SUPFAM" id="SSF47781">
    <property type="entry name" value="RuvA domain 2-like"/>
    <property type="match status" value="1"/>
</dbReference>
<dbReference type="SMART" id="SM00278">
    <property type="entry name" value="HhH1"/>
    <property type="match status" value="2"/>
</dbReference>
<dbReference type="InterPro" id="IPR010994">
    <property type="entry name" value="RuvA_2-like"/>
</dbReference>
<dbReference type="NCBIfam" id="TIGR00426">
    <property type="entry name" value="competence protein ComEA helix-hairpin-helix repeat region"/>
    <property type="match status" value="1"/>
</dbReference>
<evidence type="ECO:0000313" key="4">
    <source>
        <dbReference type="Proteomes" id="UP001429357"/>
    </source>
</evidence>
<dbReference type="InterPro" id="IPR003583">
    <property type="entry name" value="Hlx-hairpin-Hlx_DNA-bd_motif"/>
</dbReference>
<dbReference type="Gene3D" id="1.10.150.310">
    <property type="entry name" value="Tex RuvX-like domain-like"/>
    <property type="match status" value="1"/>
</dbReference>
<dbReference type="Gene3D" id="3.10.560.10">
    <property type="entry name" value="Outer membrane lipoprotein wza domain like"/>
    <property type="match status" value="1"/>
</dbReference>
<dbReference type="RefSeq" id="WP_161870474.1">
    <property type="nucleotide sequence ID" value="NZ_MAEI02000001.1"/>
</dbReference>
<comment type="caution">
    <text evidence="3">The sequence shown here is derived from an EMBL/GenBank/DDBJ whole genome shotgun (WGS) entry which is preliminary data.</text>
</comment>
<feature type="domain" description="Helix-hairpin-helix DNA-binding motif class 1" evidence="2">
    <location>
        <begin position="105"/>
        <end position="124"/>
    </location>
</feature>
<dbReference type="InterPro" id="IPR019554">
    <property type="entry name" value="Soluble_ligand-bd"/>
</dbReference>
<evidence type="ECO:0000256" key="1">
    <source>
        <dbReference type="SAM" id="MobiDB-lite"/>
    </source>
</evidence>
<dbReference type="PANTHER" id="PTHR21180">
    <property type="entry name" value="ENDONUCLEASE/EXONUCLEASE/PHOSPHATASE FAMILY DOMAIN-CONTAINING PROTEIN 1"/>
    <property type="match status" value="1"/>
</dbReference>
<name>A0ABV0F224_9ENTE</name>
<protein>
    <submittedName>
        <fullName evidence="3">Competence protein ComEA</fullName>
    </submittedName>
</protein>
<reference evidence="3 4" key="2">
    <citation type="submission" date="2024-02" db="EMBL/GenBank/DDBJ databases">
        <title>The Genome Sequence of Enterococcus diestrammenae JM9A.</title>
        <authorList>
            <person name="Earl A."/>
            <person name="Manson A."/>
            <person name="Gilmore M."/>
            <person name="Sanders J."/>
            <person name="Shea T."/>
            <person name="Howe W."/>
            <person name="Livny J."/>
            <person name="Cuomo C."/>
            <person name="Neafsey D."/>
            <person name="Birren B."/>
        </authorList>
    </citation>
    <scope>NUCLEOTIDE SEQUENCE [LARGE SCALE GENOMIC DNA]</scope>
    <source>
        <strain evidence="3 4">JM9A</strain>
    </source>
</reference>
<organism evidence="3 4">
    <name type="scientific">Enterococcus diestrammenae</name>
    <dbReference type="NCBI Taxonomy" id="1155073"/>
    <lineage>
        <taxon>Bacteria</taxon>
        <taxon>Bacillati</taxon>
        <taxon>Bacillota</taxon>
        <taxon>Bacilli</taxon>
        <taxon>Lactobacillales</taxon>
        <taxon>Enterococcaceae</taxon>
        <taxon>Enterococcus</taxon>
    </lineage>
</organism>